<dbReference type="PANTHER" id="PTHR15549">
    <property type="entry name" value="PAIRED IMMUNOGLOBULIN-LIKE TYPE 2 RECEPTOR"/>
    <property type="match status" value="1"/>
</dbReference>
<sequence length="340" mass="36429">MADTTIVDPVVPVPDYTTSTNLGQLPPTTFPPDCLNSLFDLNTIALGLPWTYNTQGCAVSTCCPSSNFYTENFAWMTSYYSPGVCPGQYRRCAPPASLSSEPGETIALCCPTNYQCPQVGPNSATYDVPCLSLLSTTTQVVVLDNIFNQEVLSTRTFTLDPGFLNSWQLAYPIQVRSRTGDTFTSDSQPTETSPGRQDSPEDAGGGSSLSTGAIVGIVFGVLFFFALVAAAVLTFILLRRRRNSANTQAPVPPGPGYPNQPPGYPNQQPWQPQMGTIPVGPAAVKGPYEMDPTVHPPGPNRPELDPATRVDPTTQVYEMDPAVQAYELGSGVPPVQAQSH</sequence>
<dbReference type="CDD" id="cd12841">
    <property type="entry name" value="TM_EphA1"/>
    <property type="match status" value="1"/>
</dbReference>
<feature type="compositionally biased region" description="Polar residues" evidence="5">
    <location>
        <begin position="179"/>
        <end position="196"/>
    </location>
</feature>
<dbReference type="InterPro" id="IPR051694">
    <property type="entry name" value="Immunoregulatory_rcpt-like"/>
</dbReference>
<evidence type="ECO:0000256" key="4">
    <source>
        <dbReference type="ARBA" id="ARBA00023136"/>
    </source>
</evidence>
<organism evidence="7 8">
    <name type="scientific">Cephalotrichum gorgonifer</name>
    <dbReference type="NCBI Taxonomy" id="2041049"/>
    <lineage>
        <taxon>Eukaryota</taxon>
        <taxon>Fungi</taxon>
        <taxon>Dikarya</taxon>
        <taxon>Ascomycota</taxon>
        <taxon>Pezizomycotina</taxon>
        <taxon>Sordariomycetes</taxon>
        <taxon>Hypocreomycetidae</taxon>
        <taxon>Microascales</taxon>
        <taxon>Microascaceae</taxon>
        <taxon>Cephalotrichum</taxon>
    </lineage>
</organism>
<evidence type="ECO:0000256" key="1">
    <source>
        <dbReference type="ARBA" id="ARBA00004167"/>
    </source>
</evidence>
<keyword evidence="8" id="KW-1185">Reference proteome</keyword>
<dbReference type="Proteomes" id="UP001187682">
    <property type="component" value="Unassembled WGS sequence"/>
</dbReference>
<gene>
    <name evidence="7" type="ORF">DNG_09621</name>
</gene>
<dbReference type="GO" id="GO:0071944">
    <property type="term" value="C:cell periphery"/>
    <property type="evidence" value="ECO:0007669"/>
    <property type="project" value="UniProtKB-ARBA"/>
</dbReference>
<dbReference type="GO" id="GO:0016020">
    <property type="term" value="C:membrane"/>
    <property type="evidence" value="ECO:0007669"/>
    <property type="project" value="UniProtKB-SubCell"/>
</dbReference>
<evidence type="ECO:0000256" key="2">
    <source>
        <dbReference type="ARBA" id="ARBA00022692"/>
    </source>
</evidence>
<comment type="subcellular location">
    <subcellularLocation>
        <location evidence="1">Membrane</location>
        <topology evidence="1">Single-pass membrane protein</topology>
    </subcellularLocation>
</comment>
<feature type="region of interest" description="Disordered" evidence="5">
    <location>
        <begin position="179"/>
        <end position="207"/>
    </location>
</feature>
<feature type="transmembrane region" description="Helical" evidence="6">
    <location>
        <begin position="213"/>
        <end position="238"/>
    </location>
</feature>
<dbReference type="AlphaFoldDB" id="A0AAE8N8G0"/>
<keyword evidence="3 6" id="KW-1133">Transmembrane helix</keyword>
<evidence type="ECO:0000256" key="3">
    <source>
        <dbReference type="ARBA" id="ARBA00022989"/>
    </source>
</evidence>
<feature type="region of interest" description="Disordered" evidence="5">
    <location>
        <begin position="284"/>
        <end position="314"/>
    </location>
</feature>
<feature type="compositionally biased region" description="Pro residues" evidence="5">
    <location>
        <begin position="250"/>
        <end position="264"/>
    </location>
</feature>
<keyword evidence="2 6" id="KW-0812">Transmembrane</keyword>
<protein>
    <submittedName>
        <fullName evidence="7">Uncharacterized protein</fullName>
    </submittedName>
</protein>
<dbReference type="PANTHER" id="PTHR15549:SF30">
    <property type="entry name" value="MID2 DOMAIN-CONTAINING PROTEIN"/>
    <property type="match status" value="1"/>
</dbReference>
<comment type="caution">
    <text evidence="7">The sequence shown here is derived from an EMBL/GenBank/DDBJ whole genome shotgun (WGS) entry which is preliminary data.</text>
</comment>
<reference evidence="7" key="1">
    <citation type="submission" date="2018-03" db="EMBL/GenBank/DDBJ databases">
        <authorList>
            <person name="Guldener U."/>
        </authorList>
    </citation>
    <scope>NUCLEOTIDE SEQUENCE</scope>
</reference>
<keyword evidence="4 6" id="KW-0472">Membrane</keyword>
<evidence type="ECO:0000256" key="5">
    <source>
        <dbReference type="SAM" id="MobiDB-lite"/>
    </source>
</evidence>
<proteinExistence type="predicted"/>
<evidence type="ECO:0000256" key="6">
    <source>
        <dbReference type="SAM" id="Phobius"/>
    </source>
</evidence>
<evidence type="ECO:0000313" key="8">
    <source>
        <dbReference type="Proteomes" id="UP001187682"/>
    </source>
</evidence>
<dbReference type="EMBL" id="ONZQ02000017">
    <property type="protein sequence ID" value="SPO06927.1"/>
    <property type="molecule type" value="Genomic_DNA"/>
</dbReference>
<name>A0AAE8N8G0_9PEZI</name>
<feature type="region of interest" description="Disordered" evidence="5">
    <location>
        <begin position="245"/>
        <end position="270"/>
    </location>
</feature>
<accession>A0AAE8N8G0</accession>
<evidence type="ECO:0000313" key="7">
    <source>
        <dbReference type="EMBL" id="SPO06927.1"/>
    </source>
</evidence>